<reference evidence="1 2" key="1">
    <citation type="submission" date="2017-09" db="EMBL/GenBank/DDBJ databases">
        <title>Depth-based differentiation of microbial function through sediment-hosted aquifers and enrichment of novel symbionts in the deep terrestrial subsurface.</title>
        <authorList>
            <person name="Probst A.J."/>
            <person name="Ladd B."/>
            <person name="Jarett J.K."/>
            <person name="Geller-Mcgrath D.E."/>
            <person name="Sieber C.M."/>
            <person name="Emerson J.B."/>
            <person name="Anantharaman K."/>
            <person name="Thomas B.C."/>
            <person name="Malmstrom R."/>
            <person name="Stieglmeier M."/>
            <person name="Klingl A."/>
            <person name="Woyke T."/>
            <person name="Ryan C.M."/>
            <person name="Banfield J.F."/>
        </authorList>
    </citation>
    <scope>NUCLEOTIDE SEQUENCE [LARGE SCALE GENOMIC DNA]</scope>
    <source>
        <strain evidence="1">CG23_combo_of_CG06-09_8_20_14_all_48_7</strain>
    </source>
</reference>
<protein>
    <recommendedName>
        <fullName evidence="3">NlpC/P60 domain-containing protein</fullName>
    </recommendedName>
</protein>
<dbReference type="InterPro" id="IPR038765">
    <property type="entry name" value="Papain-like_cys_pep_sf"/>
</dbReference>
<evidence type="ECO:0008006" key="3">
    <source>
        <dbReference type="Google" id="ProtNLM"/>
    </source>
</evidence>
<feature type="non-terminal residue" evidence="1">
    <location>
        <position position="1"/>
    </location>
</feature>
<proteinExistence type="predicted"/>
<gene>
    <name evidence="1" type="ORF">COX46_00690</name>
</gene>
<accession>A0A2G9YDS7</accession>
<dbReference type="SUPFAM" id="SSF54001">
    <property type="entry name" value="Cysteine proteinases"/>
    <property type="match status" value="1"/>
</dbReference>
<comment type="caution">
    <text evidence="1">The sequence shown here is derived from an EMBL/GenBank/DDBJ whole genome shotgun (WGS) entry which is preliminary data.</text>
</comment>
<evidence type="ECO:0000313" key="2">
    <source>
        <dbReference type="Proteomes" id="UP000230392"/>
    </source>
</evidence>
<dbReference type="AlphaFoldDB" id="A0A2G9YDS7"/>
<organism evidence="1 2">
    <name type="scientific">bacterium (Candidatus Ratteibacteria) CG23_combo_of_CG06-09_8_20_14_all_48_7</name>
    <dbReference type="NCBI Taxonomy" id="2014292"/>
    <lineage>
        <taxon>Bacteria</taxon>
        <taxon>Candidatus Ratteibacteria</taxon>
    </lineage>
</organism>
<dbReference type="Gene3D" id="3.90.1720.10">
    <property type="entry name" value="endopeptidase domain like (from Nostoc punctiforme)"/>
    <property type="match status" value="1"/>
</dbReference>
<dbReference type="Proteomes" id="UP000230392">
    <property type="component" value="Unassembled WGS sequence"/>
</dbReference>
<dbReference type="EMBL" id="PCRF01000033">
    <property type="protein sequence ID" value="PIP16691.1"/>
    <property type="molecule type" value="Genomic_DNA"/>
</dbReference>
<evidence type="ECO:0000313" key="1">
    <source>
        <dbReference type="EMBL" id="PIP16691.1"/>
    </source>
</evidence>
<name>A0A2G9YDS7_9BACT</name>
<sequence length="210" mass="23935">RFVENEYEKPQERPRILLPQKTIMENLVATRGSIYTWGGNYHDGIPQIFSFYQPPSGLTDNPGLKNRWMLKGVDCSGLLYEATNGYTPRNTVALLDFGISLPAAGLNINQIVQKVKPLDIIVWPGHVIVVLDQNQVIESRPYYQIGRIKHPGGVKIRQIKEVLSEISRSRVPVNSYTDFGTLGKGKFVIRRWYGQRLSGNIRTGHLRYRL</sequence>